<keyword evidence="1" id="KW-0812">Transmembrane</keyword>
<gene>
    <name evidence="2" type="ORF">Poly51_55510</name>
</gene>
<accession>A0A5C6EF05</accession>
<proteinExistence type="predicted"/>
<evidence type="ECO:0000313" key="2">
    <source>
        <dbReference type="EMBL" id="TWU46156.1"/>
    </source>
</evidence>
<evidence type="ECO:0000313" key="3">
    <source>
        <dbReference type="Proteomes" id="UP000318288"/>
    </source>
</evidence>
<name>A0A5C6EF05_9BACT</name>
<keyword evidence="3" id="KW-1185">Reference proteome</keyword>
<dbReference type="RefSeq" id="WP_146461855.1">
    <property type="nucleotide sequence ID" value="NZ_SJPW01000008.1"/>
</dbReference>
<reference evidence="2 3" key="1">
    <citation type="submission" date="2019-02" db="EMBL/GenBank/DDBJ databases">
        <title>Deep-cultivation of Planctomycetes and their phenomic and genomic characterization uncovers novel biology.</title>
        <authorList>
            <person name="Wiegand S."/>
            <person name="Jogler M."/>
            <person name="Boedeker C."/>
            <person name="Pinto D."/>
            <person name="Vollmers J."/>
            <person name="Rivas-Marin E."/>
            <person name="Kohn T."/>
            <person name="Peeters S.H."/>
            <person name="Heuer A."/>
            <person name="Rast P."/>
            <person name="Oberbeckmann S."/>
            <person name="Bunk B."/>
            <person name="Jeske O."/>
            <person name="Meyerdierks A."/>
            <person name="Storesund J.E."/>
            <person name="Kallscheuer N."/>
            <person name="Luecker S."/>
            <person name="Lage O.M."/>
            <person name="Pohl T."/>
            <person name="Merkel B.J."/>
            <person name="Hornburger P."/>
            <person name="Mueller R.-W."/>
            <person name="Bruemmer F."/>
            <person name="Labrenz M."/>
            <person name="Spormann A.M."/>
            <person name="Op Den Camp H."/>
            <person name="Overmann J."/>
            <person name="Amann R."/>
            <person name="Jetten M.S.M."/>
            <person name="Mascher T."/>
            <person name="Medema M.H."/>
            <person name="Devos D.P."/>
            <person name="Kaster A.-K."/>
            <person name="Ovreas L."/>
            <person name="Rohde M."/>
            <person name="Galperin M.Y."/>
            <person name="Jogler C."/>
        </authorList>
    </citation>
    <scope>NUCLEOTIDE SEQUENCE [LARGE SCALE GENOMIC DNA]</scope>
    <source>
        <strain evidence="2 3">Poly51</strain>
    </source>
</reference>
<evidence type="ECO:0000256" key="1">
    <source>
        <dbReference type="SAM" id="Phobius"/>
    </source>
</evidence>
<dbReference type="EMBL" id="SJPW01000008">
    <property type="protein sequence ID" value="TWU46156.1"/>
    <property type="molecule type" value="Genomic_DNA"/>
</dbReference>
<dbReference type="AlphaFoldDB" id="A0A5C6EF05"/>
<organism evidence="2 3">
    <name type="scientific">Rubripirellula tenax</name>
    <dbReference type="NCBI Taxonomy" id="2528015"/>
    <lineage>
        <taxon>Bacteria</taxon>
        <taxon>Pseudomonadati</taxon>
        <taxon>Planctomycetota</taxon>
        <taxon>Planctomycetia</taxon>
        <taxon>Pirellulales</taxon>
        <taxon>Pirellulaceae</taxon>
        <taxon>Rubripirellula</taxon>
    </lineage>
</organism>
<keyword evidence="1" id="KW-1133">Transmembrane helix</keyword>
<keyword evidence="1" id="KW-0472">Membrane</keyword>
<sequence length="216" mass="23500">MKNHSGTDRRRFNGIGLLIGSLIGALLAIVWFAVSLQSETGPGRSDVTGFSDVESIAPWAVDGFDPTLARPDYSPVDVVRLQLASIRDSEKNPERLVVCYSLASPDNRRVTGPLNRFAKLFDDERYRPLLGHRSAMIGRAQIRDGVAAVMTTVIAGDGNAYAFHFLLSRHSPFEIGIGAESAVPGTTDERSPDEESEQCWMTNAVIPALQVDIESA</sequence>
<comment type="caution">
    <text evidence="2">The sequence shown here is derived from an EMBL/GenBank/DDBJ whole genome shotgun (WGS) entry which is preliminary data.</text>
</comment>
<dbReference type="Proteomes" id="UP000318288">
    <property type="component" value="Unassembled WGS sequence"/>
</dbReference>
<feature type="transmembrane region" description="Helical" evidence="1">
    <location>
        <begin position="12"/>
        <end position="34"/>
    </location>
</feature>
<dbReference type="OrthoDB" id="289736at2"/>
<protein>
    <submittedName>
        <fullName evidence="2">Uncharacterized protein</fullName>
    </submittedName>
</protein>